<dbReference type="RefSeq" id="WP_159524594.1">
    <property type="nucleotide sequence ID" value="NZ_CP053642.1"/>
</dbReference>
<keyword evidence="7" id="KW-1185">Reference proteome</keyword>
<organism evidence="6 7">
    <name type="scientific">Actinomyces marmotae</name>
    <dbReference type="NCBI Taxonomy" id="2737173"/>
    <lineage>
        <taxon>Bacteria</taxon>
        <taxon>Bacillati</taxon>
        <taxon>Actinomycetota</taxon>
        <taxon>Actinomycetes</taxon>
        <taxon>Actinomycetales</taxon>
        <taxon>Actinomycetaceae</taxon>
        <taxon>Actinomyces</taxon>
    </lineage>
</organism>
<comment type="subcellular location">
    <subcellularLocation>
        <location evidence="1">Cell envelope</location>
    </subcellularLocation>
</comment>
<dbReference type="GO" id="GO:0046872">
    <property type="term" value="F:metal ion binding"/>
    <property type="evidence" value="ECO:0007669"/>
    <property type="project" value="UniProtKB-KW"/>
</dbReference>
<sequence length="401" mass="41006">MRTLHRPGRRAVSAVAAIALAAPALAACAETSPAGGDGAIKVVASTTQICDYVTQIATGGNPSGSGSLALERTGADGATTHLGPKGAKAGASIKLTCLLAPNASAHEHDMTAAQAKALSEADLFLVSGVDLEHFLDDAVASTGFKGTMVVTSGVYGAADVDDLDAQKAKEKDLPYTVERGSQKVDVAPWPFAPEEGETEPEFRFDPHVWTSPAGAMVQVRNIGEALAKASPAGAATINEHTGTYASLLTELDSWARSSLETVPADKRVLFTSHDAFGYLSKAYGLKFEGAALSDFNAQQDATAQQIQTTADAVKASGAVAIFAENSNNPASVRKVAQTAGVKAIIGDEALYGDSLGEPGSDGETYIGSILHNVTGLTNAWGGTAAPIPASLAAWTPKAAAQ</sequence>
<evidence type="ECO:0000256" key="4">
    <source>
        <dbReference type="ARBA" id="ARBA00022729"/>
    </source>
</evidence>
<evidence type="ECO:0000313" key="6">
    <source>
        <dbReference type="EMBL" id="QKD79368.1"/>
    </source>
</evidence>
<dbReference type="Gene3D" id="3.40.50.1980">
    <property type="entry name" value="Nitrogenase molybdenum iron protein domain"/>
    <property type="match status" value="2"/>
</dbReference>
<proteinExistence type="predicted"/>
<dbReference type="KEGG" id="amam:HPC72_03045"/>
<evidence type="ECO:0000313" key="7">
    <source>
        <dbReference type="Proteomes" id="UP000504752"/>
    </source>
</evidence>
<dbReference type="EMBL" id="CP053642">
    <property type="protein sequence ID" value="QKD79368.1"/>
    <property type="molecule type" value="Genomic_DNA"/>
</dbReference>
<dbReference type="PANTHER" id="PTHR42953">
    <property type="entry name" value="HIGH-AFFINITY ZINC UPTAKE SYSTEM PROTEIN ZNUA-RELATED"/>
    <property type="match status" value="1"/>
</dbReference>
<reference evidence="6 7" key="1">
    <citation type="submission" date="2020-05" db="EMBL/GenBank/DDBJ databases">
        <title>Actinomyces sp. zg-325.</title>
        <authorList>
            <person name="Yang C."/>
        </authorList>
    </citation>
    <scope>NUCLEOTIDE SEQUENCE [LARGE SCALE GENOMIC DNA]</scope>
    <source>
        <strain evidence="7">zg-325</strain>
    </source>
</reference>
<evidence type="ECO:0000256" key="3">
    <source>
        <dbReference type="ARBA" id="ARBA00022723"/>
    </source>
</evidence>
<keyword evidence="2" id="KW-0813">Transport</keyword>
<keyword evidence="4 5" id="KW-0732">Signal</keyword>
<dbReference type="Pfam" id="PF01297">
    <property type="entry name" value="ZnuA"/>
    <property type="match status" value="1"/>
</dbReference>
<dbReference type="GO" id="GO:0030313">
    <property type="term" value="C:cell envelope"/>
    <property type="evidence" value="ECO:0007669"/>
    <property type="project" value="UniProtKB-SubCell"/>
</dbReference>
<dbReference type="Proteomes" id="UP000504752">
    <property type="component" value="Chromosome"/>
</dbReference>
<gene>
    <name evidence="6" type="ORF">HPC72_03045</name>
</gene>
<dbReference type="PROSITE" id="PS51257">
    <property type="entry name" value="PROKAR_LIPOPROTEIN"/>
    <property type="match status" value="1"/>
</dbReference>
<evidence type="ECO:0000256" key="1">
    <source>
        <dbReference type="ARBA" id="ARBA00004196"/>
    </source>
</evidence>
<protein>
    <submittedName>
        <fullName evidence="6">Zinc ABC transporter solute-binding protein</fullName>
    </submittedName>
</protein>
<dbReference type="AlphaFoldDB" id="A0A6M8AZL2"/>
<evidence type="ECO:0000256" key="5">
    <source>
        <dbReference type="SAM" id="SignalP"/>
    </source>
</evidence>
<keyword evidence="3" id="KW-0479">Metal-binding</keyword>
<dbReference type="InterPro" id="IPR050492">
    <property type="entry name" value="Bact_metal-bind_prot9"/>
</dbReference>
<name>A0A6M8AZL2_9ACTO</name>
<feature type="chain" id="PRO_5039478170" evidence="5">
    <location>
        <begin position="27"/>
        <end position="401"/>
    </location>
</feature>
<dbReference type="SUPFAM" id="SSF53807">
    <property type="entry name" value="Helical backbone' metal receptor"/>
    <property type="match status" value="1"/>
</dbReference>
<dbReference type="GO" id="GO:0030001">
    <property type="term" value="P:metal ion transport"/>
    <property type="evidence" value="ECO:0007669"/>
    <property type="project" value="InterPro"/>
</dbReference>
<evidence type="ECO:0000256" key="2">
    <source>
        <dbReference type="ARBA" id="ARBA00022448"/>
    </source>
</evidence>
<accession>A0A6M8AZL2</accession>
<feature type="signal peptide" evidence="5">
    <location>
        <begin position="1"/>
        <end position="26"/>
    </location>
</feature>
<dbReference type="PANTHER" id="PTHR42953:SF1">
    <property type="entry name" value="METAL-BINDING PROTEIN HI_0362-RELATED"/>
    <property type="match status" value="1"/>
</dbReference>
<dbReference type="InterPro" id="IPR006127">
    <property type="entry name" value="ZnuA-like"/>
</dbReference>